<dbReference type="OrthoDB" id="96084at2759"/>
<comment type="caution">
    <text evidence="1">The sequence shown here is derived from an EMBL/GenBank/DDBJ whole genome shotgun (WGS) entry which is preliminary data.</text>
</comment>
<reference evidence="1 2" key="1">
    <citation type="journal article" date="2017" name="Genome Biol. Evol.">
        <title>Phytophthora megakarya and P. palmivora, closely related causal agents of cacao black pod rot, underwent increases in genome sizes and gene numbers by different mechanisms.</title>
        <authorList>
            <person name="Ali S.S."/>
            <person name="Shao J."/>
            <person name="Lary D.J."/>
            <person name="Kronmiller B."/>
            <person name="Shen D."/>
            <person name="Strem M.D."/>
            <person name="Amoako-Attah I."/>
            <person name="Akrofi A.Y."/>
            <person name="Begoude B.A."/>
            <person name="Ten Hoopen G.M."/>
            <person name="Coulibaly K."/>
            <person name="Kebe B.I."/>
            <person name="Melnick R.L."/>
            <person name="Guiltinan M.J."/>
            <person name="Tyler B.M."/>
            <person name="Meinhardt L.W."/>
            <person name="Bailey B.A."/>
        </authorList>
    </citation>
    <scope>NUCLEOTIDE SEQUENCE [LARGE SCALE GENOMIC DNA]</scope>
    <source>
        <strain evidence="2">sbr112.9</strain>
    </source>
</reference>
<evidence type="ECO:0000313" key="2">
    <source>
        <dbReference type="Proteomes" id="UP000237271"/>
    </source>
</evidence>
<keyword evidence="2" id="KW-1185">Reference proteome</keyword>
<accession>A0A2P4YE38</accession>
<sequence>MKITDDLVEILLNKSSDDPDLTLTQLVDKLEYATGLLHKEPQYMNKSVSKEMRRDYFFKLQEYQAAGKAILYMNKTNFNLSCTRTRGSSLRGCRAIKNAFAGGSQNMRVIACIGEHGLIYYETLFGSNKFTNS</sequence>
<dbReference type="Proteomes" id="UP000237271">
    <property type="component" value="Unassembled WGS sequence"/>
</dbReference>
<dbReference type="EMBL" id="NCKW01003553">
    <property type="protein sequence ID" value="POM76061.1"/>
    <property type="molecule type" value="Genomic_DNA"/>
</dbReference>
<gene>
    <name evidence="1" type="ORF">PHPALM_6744</name>
</gene>
<protein>
    <submittedName>
        <fullName evidence="1">Uncharacterized protein</fullName>
    </submittedName>
</protein>
<evidence type="ECO:0000313" key="1">
    <source>
        <dbReference type="EMBL" id="POM76061.1"/>
    </source>
</evidence>
<dbReference type="AlphaFoldDB" id="A0A2P4YE38"/>
<proteinExistence type="predicted"/>
<organism evidence="1 2">
    <name type="scientific">Phytophthora palmivora</name>
    <dbReference type="NCBI Taxonomy" id="4796"/>
    <lineage>
        <taxon>Eukaryota</taxon>
        <taxon>Sar</taxon>
        <taxon>Stramenopiles</taxon>
        <taxon>Oomycota</taxon>
        <taxon>Peronosporomycetes</taxon>
        <taxon>Peronosporales</taxon>
        <taxon>Peronosporaceae</taxon>
        <taxon>Phytophthora</taxon>
    </lineage>
</organism>
<name>A0A2P4YE38_9STRA</name>